<accession>A0A4R1N1S5</accession>
<protein>
    <submittedName>
        <fullName evidence="1">Uncharacterized protein</fullName>
    </submittedName>
</protein>
<organism evidence="1 2">
    <name type="scientific">Natranaerovirga hydrolytica</name>
    <dbReference type="NCBI Taxonomy" id="680378"/>
    <lineage>
        <taxon>Bacteria</taxon>
        <taxon>Bacillati</taxon>
        <taxon>Bacillota</taxon>
        <taxon>Clostridia</taxon>
        <taxon>Lachnospirales</taxon>
        <taxon>Natranaerovirgaceae</taxon>
        <taxon>Natranaerovirga</taxon>
    </lineage>
</organism>
<dbReference type="AlphaFoldDB" id="A0A4R1N1S5"/>
<gene>
    <name evidence="1" type="ORF">EDC19_0116</name>
</gene>
<dbReference type="RefSeq" id="WP_132278947.1">
    <property type="nucleotide sequence ID" value="NZ_SMGQ01000007.1"/>
</dbReference>
<comment type="caution">
    <text evidence="1">The sequence shown here is derived from an EMBL/GenBank/DDBJ whole genome shotgun (WGS) entry which is preliminary data.</text>
</comment>
<dbReference type="Proteomes" id="UP000294545">
    <property type="component" value="Unassembled WGS sequence"/>
</dbReference>
<feature type="non-terminal residue" evidence="1">
    <location>
        <position position="240"/>
    </location>
</feature>
<name>A0A4R1N1S5_9FIRM</name>
<sequence>MRGQKKIIILLILILSISNIRVVFGNDVPIEDVDSNEEVIIEEDFRRGDTLETATKFVERLLKDSNRMVDINNGVGLPPLVSFNKALEELDELYFEKTGVEKYYTNLHTQENGHRYNEAIYNSTGMLVLGGYNTPDTNGNPRFIGYTIESKIGKEIQINNFFRPPELGDGTNKIDNWNLINNPWNDEDIINNNHGYLLDVEKYNIDEDTRENLRSTQETLENLLISMEVYLGDTAVALNL</sequence>
<evidence type="ECO:0000313" key="1">
    <source>
        <dbReference type="EMBL" id="TCK98913.1"/>
    </source>
</evidence>
<keyword evidence="2" id="KW-1185">Reference proteome</keyword>
<dbReference type="EMBL" id="SMGQ01000007">
    <property type="protein sequence ID" value="TCK98913.1"/>
    <property type="molecule type" value="Genomic_DNA"/>
</dbReference>
<reference evidence="1 2" key="1">
    <citation type="submission" date="2019-03" db="EMBL/GenBank/DDBJ databases">
        <title>Genomic Encyclopedia of Type Strains, Phase IV (KMG-IV): sequencing the most valuable type-strain genomes for metagenomic binning, comparative biology and taxonomic classification.</title>
        <authorList>
            <person name="Goeker M."/>
        </authorList>
    </citation>
    <scope>NUCLEOTIDE SEQUENCE [LARGE SCALE GENOMIC DNA]</scope>
    <source>
        <strain evidence="1 2">DSM 24176</strain>
    </source>
</reference>
<evidence type="ECO:0000313" key="2">
    <source>
        <dbReference type="Proteomes" id="UP000294545"/>
    </source>
</evidence>
<proteinExistence type="predicted"/>